<keyword evidence="4" id="KW-1185">Reference proteome</keyword>
<reference evidence="4" key="1">
    <citation type="submission" date="2017-01" db="EMBL/GenBank/DDBJ databases">
        <title>Comparative genomics of anhydrobiosis in the tardigrade Hypsibius dujardini.</title>
        <authorList>
            <person name="Yoshida Y."/>
            <person name="Koutsovoulos G."/>
            <person name="Laetsch D."/>
            <person name="Stevens L."/>
            <person name="Kumar S."/>
            <person name="Horikawa D."/>
            <person name="Ishino K."/>
            <person name="Komine S."/>
            <person name="Tomita M."/>
            <person name="Blaxter M."/>
            <person name="Arakawa K."/>
        </authorList>
    </citation>
    <scope>NUCLEOTIDE SEQUENCE [LARGE SCALE GENOMIC DNA]</scope>
    <source>
        <strain evidence="4">Z151</strain>
    </source>
</reference>
<protein>
    <submittedName>
        <fullName evidence="3">Uncharacterized protein</fullName>
    </submittedName>
</protein>
<proteinExistence type="predicted"/>
<keyword evidence="2" id="KW-0732">Signal</keyword>
<feature type="signal peptide" evidence="2">
    <location>
        <begin position="1"/>
        <end position="19"/>
    </location>
</feature>
<sequence>MAIATVVLLSLQLVCVTQGASSNGQRFYYSMGLGKRMYTPYSFGLGKRSGGIGDDLYVPVRDTRGRHAYSFGLGKRGGDEILLPEPMLLDGEDSDYFADPWDKRGGRAGAYSFGLGKRAGESGKSFYSFGLGKRDVAVEEEKSPVVSVADNKSSKGKGQA</sequence>
<feature type="region of interest" description="Disordered" evidence="1">
    <location>
        <begin position="140"/>
        <end position="160"/>
    </location>
</feature>
<feature type="chain" id="PRO_5012258237" evidence="2">
    <location>
        <begin position="20"/>
        <end position="160"/>
    </location>
</feature>
<evidence type="ECO:0000313" key="3">
    <source>
        <dbReference type="EMBL" id="OQV17228.1"/>
    </source>
</evidence>
<accession>A0A1W0WPU3</accession>
<evidence type="ECO:0000313" key="4">
    <source>
        <dbReference type="Proteomes" id="UP000192578"/>
    </source>
</evidence>
<dbReference type="Proteomes" id="UP000192578">
    <property type="component" value="Unassembled WGS sequence"/>
</dbReference>
<evidence type="ECO:0000256" key="2">
    <source>
        <dbReference type="SAM" id="SignalP"/>
    </source>
</evidence>
<comment type="caution">
    <text evidence="3">The sequence shown here is derived from an EMBL/GenBank/DDBJ whole genome shotgun (WGS) entry which is preliminary data.</text>
</comment>
<dbReference type="EMBL" id="MTYJ01000063">
    <property type="protein sequence ID" value="OQV17228.1"/>
    <property type="molecule type" value="Genomic_DNA"/>
</dbReference>
<dbReference type="AlphaFoldDB" id="A0A1W0WPU3"/>
<evidence type="ECO:0000256" key="1">
    <source>
        <dbReference type="SAM" id="MobiDB-lite"/>
    </source>
</evidence>
<name>A0A1W0WPU3_HYPEX</name>
<organism evidence="3 4">
    <name type="scientific">Hypsibius exemplaris</name>
    <name type="common">Freshwater tardigrade</name>
    <dbReference type="NCBI Taxonomy" id="2072580"/>
    <lineage>
        <taxon>Eukaryota</taxon>
        <taxon>Metazoa</taxon>
        <taxon>Ecdysozoa</taxon>
        <taxon>Tardigrada</taxon>
        <taxon>Eutardigrada</taxon>
        <taxon>Parachela</taxon>
        <taxon>Hypsibioidea</taxon>
        <taxon>Hypsibiidae</taxon>
        <taxon>Hypsibius</taxon>
    </lineage>
</organism>
<dbReference type="OrthoDB" id="10067964at2759"/>
<gene>
    <name evidence="3" type="ORF">BV898_08626</name>
</gene>